<dbReference type="FunFam" id="3.30.40.10:FF:000044">
    <property type="entry name" value="Regulating synaptic membrane exocytosis protein 2"/>
    <property type="match status" value="1"/>
</dbReference>
<feature type="compositionally biased region" description="Low complexity" evidence="10">
    <location>
        <begin position="1179"/>
        <end position="1188"/>
    </location>
</feature>
<evidence type="ECO:0000256" key="10">
    <source>
        <dbReference type="SAM" id="MobiDB-lite"/>
    </source>
</evidence>
<feature type="compositionally biased region" description="Acidic residues" evidence="10">
    <location>
        <begin position="558"/>
        <end position="568"/>
    </location>
</feature>
<feature type="compositionally biased region" description="Polar residues" evidence="10">
    <location>
        <begin position="1206"/>
        <end position="1218"/>
    </location>
</feature>
<feature type="compositionally biased region" description="Polar residues" evidence="10">
    <location>
        <begin position="983"/>
        <end position="1000"/>
    </location>
</feature>
<dbReference type="SMART" id="SM00228">
    <property type="entry name" value="PDZ"/>
    <property type="match status" value="1"/>
</dbReference>
<dbReference type="FunFam" id="2.60.40.150:FF:000003">
    <property type="entry name" value="Regulating synaptic membrane exocytosis protein 2"/>
    <property type="match status" value="1"/>
</dbReference>
<dbReference type="GO" id="GO:0006886">
    <property type="term" value="P:intracellular protein transport"/>
    <property type="evidence" value="ECO:0007669"/>
    <property type="project" value="InterPro"/>
</dbReference>
<dbReference type="GO" id="GO:0008270">
    <property type="term" value="F:zinc ion binding"/>
    <property type="evidence" value="ECO:0007669"/>
    <property type="project" value="UniProtKB-KW"/>
</dbReference>
<dbReference type="InterPro" id="IPR039032">
    <property type="entry name" value="Rim-like"/>
</dbReference>
<feature type="region of interest" description="Disordered" evidence="10">
    <location>
        <begin position="628"/>
        <end position="650"/>
    </location>
</feature>
<keyword evidence="3" id="KW-0677">Repeat</keyword>
<sequence>MSAPHGPRGGPGPAAAAAAAAAASAAGDMPDLSHLTEDERKIILGVMDRQKKEDAKEQTMLKIKEEPKPQPAQWFPFSGITELVNNVLQPQQKSQNDKEPEPDAKLHQQFESYKDQVKKMGEETKPAQDLKSEAPTCGICHKTKFADGCGHLCSYCQTKFCARCGGRVSLRSNKVMWVCNLCRKQQEILTKSGAWFYGPEPGQVRGVFEGGPQGKKAKLQDPSLYPYQGAPGDLPPGSDRSRPHVGLLPRQASLDNGSGLRKRSPSASRDPNQKYDQGEGGDHSQYAPTDGGMPRSPSDYGDGDPRRAPRGPHMYPDADAARMGYRDRRGPGRWHSQEYPLDQELDGPSEYDLQRQRQEEFQTRYRSDPNLARYPVKPQPYEEQMRMHAEVGRMRHERRHSDVSLAYTEQDDPGPVRLSRQHLTERRPPMVGQRSYSVDRSSPGPMGGSLGGHRSSNHSPPTPHRSPVLGDRSGDLRRGDMDSMRRQQHHLDPSSAVRKTKREKMESMLRNDSLSSDQSESVRPPPPKPHKTKKGGKMRQVSLSSSEEELATTPEYTSCEDVEIESESVSEKGDSQRGKRKTIEQTFMSEPTHTLSERQKKMVRFGGHSFEEDLAWCEPQVKDSGVDTCSSTTLNEEHSHSEKHPVTWQPSKDGDRLIGRILLNKRMKDGSVPRDSGALLGLKVVGGKMTESGRLCAFITKVRKGSLADTVGHLRPGDQVLEWNGKLLQGATFKEVYNIILDSKPEPQVELVVSRPIGDIPRIPDSTHAQLESSSSSFESQKVDRPSISVTSPMSPSMLRDAPQYLSGQLSSQSLSRRTTPFTPRVQVKLWYDKVGHQLIVTILGAKDLPPREDGRPRNPYVKIYFLPDRSLNYCSSSDKSKRRTKTVKKSLEPKWNQTFMYSPVHRREFRERMLEITLWDQARVREEESEFLGEILIELETALLDDEPHWYKLQTHDVSSMPLPRASPNTQRRQLHGESPTRRLQNKGSYSYNSGSQRISDSEISDYDCEDGVGVITDYRSNGRDFQSSTLSVPDQVMSSNHCSHSADINRARSRSPSVPPPSSRSLDPAFDLRPSQYSSSTRVDHHSVSEDNYSPDSRNHRVYPICREEAVRLLRSTRMARAHSEGAYSSDYDYERNHGAMDRHEYHSRSRSADQRPSIERPTSRSRSTERPHDSSLMRSMPSLPSGRSAPPSPALTRAHPRSGSVQTSPNSTPMSSRRGRQLPQLPPTGKERNGAGEDCVAPQPQNGGPGMDMEERTRQMKLKMNKYKQGAGSDSRLEQDYHKRSGRDPRGSDNLSAKSSDSDVSDVSAVSRTSSASRFSSTSYMSVQSERPQGNRKIRDFASKMKNRQMGSTGAVNMTKSTSLSGDMCNLEKTDGSQSDTAVGTVGTDEKKRRSSIGAKMQAMVGMSRKSRSTSQLSQTEAGGKKLRSTIQRSTETGLAVEMRSRMTRQASRESTDGSMNSYSSEGNLIFPGVRLSSEAQFSDFLDGLGPAQLVGRQTLATPPMGDIQIGMVDKKGALEVEVIRARGLVGKPGSKSLPAPYVKVYLLENGVCIAKKKTKVARKTLDPLYQQQLPFEESPVGKVLQIIVWGDYGRMDHKSFMGAVQILLDELDLSNMVIGWFKLFPPSSLVDPTLAPLTRRASQSSLDSFSRS</sequence>
<dbReference type="GO" id="GO:0050806">
    <property type="term" value="P:positive regulation of synaptic transmission"/>
    <property type="evidence" value="ECO:0007669"/>
    <property type="project" value="TreeGrafter"/>
</dbReference>
<dbReference type="CDD" id="cd04028">
    <property type="entry name" value="C2B_RIM1alpha"/>
    <property type="match status" value="1"/>
</dbReference>
<evidence type="ECO:0000259" key="11">
    <source>
        <dbReference type="PROSITE" id="PS50004"/>
    </source>
</evidence>
<evidence type="ECO:0000313" key="15">
    <source>
        <dbReference type="Proteomes" id="UP000515161"/>
    </source>
</evidence>
<reference evidence="16" key="1">
    <citation type="submission" date="2025-08" db="UniProtKB">
        <authorList>
            <consortium name="RefSeq"/>
        </authorList>
    </citation>
    <scope>IDENTIFICATION</scope>
</reference>
<feature type="region of interest" description="Disordered" evidence="10">
    <location>
        <begin position="1"/>
        <end position="72"/>
    </location>
</feature>
<evidence type="ECO:0000313" key="16">
    <source>
        <dbReference type="RefSeq" id="XP_034084817.1"/>
    </source>
</evidence>
<dbReference type="PANTHER" id="PTHR12157:SF15">
    <property type="entry name" value="REGULATING SYNAPTIC MEMBRANE EXOCYTOSIS PROTEIN 2"/>
    <property type="match status" value="1"/>
</dbReference>
<gene>
    <name evidence="16" type="primary">rims2a</name>
</gene>
<feature type="domain" description="C2" evidence="11">
    <location>
        <begin position="1507"/>
        <end position="1625"/>
    </location>
</feature>
<dbReference type="SUPFAM" id="SSF50156">
    <property type="entry name" value="PDZ domain-like"/>
    <property type="match status" value="1"/>
</dbReference>
<dbReference type="GO" id="GO:0044325">
    <property type="term" value="F:transmembrane transporter binding"/>
    <property type="evidence" value="ECO:0007669"/>
    <property type="project" value="TreeGrafter"/>
</dbReference>
<evidence type="ECO:0000256" key="3">
    <source>
        <dbReference type="ARBA" id="ARBA00022737"/>
    </source>
</evidence>
<feature type="region of interest" description="Disordered" evidence="10">
    <location>
        <begin position="1021"/>
        <end position="1102"/>
    </location>
</feature>
<evidence type="ECO:0000259" key="13">
    <source>
        <dbReference type="PROSITE" id="PS50178"/>
    </source>
</evidence>
<dbReference type="InterPro" id="IPR036034">
    <property type="entry name" value="PDZ_sf"/>
</dbReference>
<dbReference type="GO" id="GO:0042391">
    <property type="term" value="P:regulation of membrane potential"/>
    <property type="evidence" value="ECO:0007669"/>
    <property type="project" value="TreeGrafter"/>
</dbReference>
<evidence type="ECO:0000256" key="6">
    <source>
        <dbReference type="ARBA" id="ARBA00022833"/>
    </source>
</evidence>
<dbReference type="GO" id="GO:0048167">
    <property type="term" value="P:regulation of synaptic plasticity"/>
    <property type="evidence" value="ECO:0007669"/>
    <property type="project" value="TreeGrafter"/>
</dbReference>
<dbReference type="Pfam" id="PF00595">
    <property type="entry name" value="PDZ"/>
    <property type="match status" value="1"/>
</dbReference>
<feature type="region of interest" description="Disordered" evidence="10">
    <location>
        <begin position="763"/>
        <end position="801"/>
    </location>
</feature>
<evidence type="ECO:0000256" key="2">
    <source>
        <dbReference type="ARBA" id="ARBA00022723"/>
    </source>
</evidence>
<dbReference type="SUPFAM" id="SSF57903">
    <property type="entry name" value="FYVE/PHD zinc finger"/>
    <property type="match status" value="1"/>
</dbReference>
<dbReference type="GO" id="GO:0031267">
    <property type="term" value="F:small GTPase binding"/>
    <property type="evidence" value="ECO:0007669"/>
    <property type="project" value="InterPro"/>
</dbReference>
<feature type="domain" description="FYVE-type" evidence="13">
    <location>
        <begin position="131"/>
        <end position="187"/>
    </location>
</feature>
<feature type="compositionally biased region" description="Basic and acidic residues" evidence="10">
    <location>
        <begin position="635"/>
        <end position="645"/>
    </location>
</feature>
<feature type="region of interest" description="Disordered" evidence="10">
    <location>
        <begin position="1145"/>
        <end position="1256"/>
    </location>
</feature>
<keyword evidence="1" id="KW-0597">Phosphoprotein</keyword>
<dbReference type="Pfam" id="PF22601">
    <property type="entry name" value="RIM2a_ZnF"/>
    <property type="match status" value="1"/>
</dbReference>
<feature type="compositionally biased region" description="Basic and acidic residues" evidence="10">
    <location>
        <begin position="1278"/>
        <end position="1294"/>
    </location>
</feature>
<dbReference type="GeneID" id="117554459"/>
<feature type="compositionally biased region" description="Low complexity" evidence="10">
    <location>
        <begin position="1308"/>
        <end position="1326"/>
    </location>
</feature>
<feature type="compositionally biased region" description="Basic and acidic residues" evidence="10">
    <location>
        <begin position="34"/>
        <end position="68"/>
    </location>
</feature>
<dbReference type="PROSITE" id="PS50178">
    <property type="entry name" value="ZF_FYVE"/>
    <property type="match status" value="1"/>
</dbReference>
<dbReference type="InterPro" id="IPR000008">
    <property type="entry name" value="C2_dom"/>
</dbReference>
<feature type="domain" description="RabBD" evidence="14">
    <location>
        <begin position="29"/>
        <end position="199"/>
    </location>
</feature>
<dbReference type="InterPro" id="IPR035892">
    <property type="entry name" value="C2_domain_sf"/>
</dbReference>
<proteinExistence type="predicted"/>
<dbReference type="PROSITE" id="PS50106">
    <property type="entry name" value="PDZ"/>
    <property type="match status" value="1"/>
</dbReference>
<dbReference type="GO" id="GO:0048788">
    <property type="term" value="C:cytoskeleton of presynaptic active zone"/>
    <property type="evidence" value="ECO:0007669"/>
    <property type="project" value="TreeGrafter"/>
</dbReference>
<keyword evidence="4 9" id="KW-0863">Zinc-finger</keyword>
<feature type="compositionally biased region" description="Basic and acidic residues" evidence="10">
    <location>
        <begin position="1145"/>
        <end position="1178"/>
    </location>
</feature>
<feature type="compositionally biased region" description="Basic and acidic residues" evidence="10">
    <location>
        <begin position="472"/>
        <end position="492"/>
    </location>
</feature>
<evidence type="ECO:0000256" key="1">
    <source>
        <dbReference type="ARBA" id="ARBA00022553"/>
    </source>
</evidence>
<feature type="region of interest" description="Disordered" evidence="10">
    <location>
        <begin position="1375"/>
        <end position="1466"/>
    </location>
</feature>
<dbReference type="CDD" id="cd04031">
    <property type="entry name" value="C2A_RIM1alpha"/>
    <property type="match status" value="1"/>
</dbReference>
<name>A0A6P8WBC5_GYMAC</name>
<dbReference type="PROSITE" id="PS50916">
    <property type="entry name" value="RABBD"/>
    <property type="match status" value="1"/>
</dbReference>
<dbReference type="RefSeq" id="XP_034084817.1">
    <property type="nucleotide sequence ID" value="XM_034228926.1"/>
</dbReference>
<feature type="region of interest" description="Disordered" evidence="10">
    <location>
        <begin position="391"/>
        <end position="583"/>
    </location>
</feature>
<feature type="compositionally biased region" description="Basic and acidic residues" evidence="10">
    <location>
        <begin position="391"/>
        <end position="402"/>
    </location>
</feature>
<keyword evidence="2" id="KW-0479">Metal-binding</keyword>
<evidence type="ECO:0000256" key="9">
    <source>
        <dbReference type="PROSITE-ProRule" id="PRU00091"/>
    </source>
</evidence>
<feature type="compositionally biased region" description="Basic and acidic residues" evidence="10">
    <location>
        <begin position="569"/>
        <end position="583"/>
    </location>
</feature>
<feature type="compositionally biased region" description="Polar residues" evidence="10">
    <location>
        <begin position="510"/>
        <end position="521"/>
    </location>
</feature>
<evidence type="ECO:0000256" key="8">
    <source>
        <dbReference type="ARBA" id="ARBA00034103"/>
    </source>
</evidence>
<dbReference type="SMART" id="SM00239">
    <property type="entry name" value="C2"/>
    <property type="match status" value="2"/>
</dbReference>
<comment type="subcellular location">
    <subcellularLocation>
        <location evidence="8">Synapse</location>
    </subcellularLocation>
</comment>
<dbReference type="InterPro" id="IPR011011">
    <property type="entry name" value="Znf_FYVE_PHD"/>
</dbReference>
<dbReference type="FunFam" id="2.60.40.150:FF:000001">
    <property type="entry name" value="Regulating synaptic membrane exocytosis 3, isoform CRA_a"/>
    <property type="match status" value="1"/>
</dbReference>
<keyword evidence="15" id="KW-1185">Reference proteome</keyword>
<dbReference type="InterPro" id="IPR054386">
    <property type="entry name" value="RIM_Znf"/>
</dbReference>
<feature type="domain" description="PDZ" evidence="12">
    <location>
        <begin position="660"/>
        <end position="755"/>
    </location>
</feature>
<feature type="domain" description="C2" evidence="11">
    <location>
        <begin position="822"/>
        <end position="952"/>
    </location>
</feature>
<evidence type="ECO:0000256" key="5">
    <source>
        <dbReference type="ARBA" id="ARBA00022782"/>
    </source>
</evidence>
<evidence type="ECO:0000256" key="7">
    <source>
        <dbReference type="ARBA" id="ARBA00023018"/>
    </source>
</evidence>
<feature type="region of interest" description="Disordered" evidence="10">
    <location>
        <begin position="1269"/>
        <end position="1338"/>
    </location>
</feature>
<dbReference type="Gene3D" id="3.30.40.10">
    <property type="entry name" value="Zinc/RING finger domain, C3HC4 (zinc finger)"/>
    <property type="match status" value="1"/>
</dbReference>
<dbReference type="InterPro" id="IPR010911">
    <property type="entry name" value="Rab_BD"/>
</dbReference>
<dbReference type="GO" id="GO:2000300">
    <property type="term" value="P:regulation of synaptic vesicle exocytosis"/>
    <property type="evidence" value="ECO:0007669"/>
    <property type="project" value="TreeGrafter"/>
</dbReference>
<dbReference type="GO" id="GO:0030154">
    <property type="term" value="P:cell differentiation"/>
    <property type="evidence" value="ECO:0007669"/>
    <property type="project" value="UniProtKB-KW"/>
</dbReference>
<feature type="compositionally biased region" description="Polar residues" evidence="10">
    <location>
        <begin position="1025"/>
        <end position="1045"/>
    </location>
</feature>
<evidence type="ECO:0000256" key="4">
    <source>
        <dbReference type="ARBA" id="ARBA00022771"/>
    </source>
</evidence>
<dbReference type="GO" id="GO:0048791">
    <property type="term" value="P:calcium ion-regulated exocytosis of neurotransmitter"/>
    <property type="evidence" value="ECO:0007669"/>
    <property type="project" value="TreeGrafter"/>
</dbReference>
<dbReference type="PANTHER" id="PTHR12157">
    <property type="entry name" value="REGULATING SYNAPTIC MEMBRANE EXOCYTOSIS PROTEIN"/>
    <property type="match status" value="1"/>
</dbReference>
<dbReference type="Pfam" id="PF00168">
    <property type="entry name" value="C2"/>
    <property type="match status" value="2"/>
</dbReference>
<feature type="region of interest" description="Disordered" evidence="10">
    <location>
        <begin position="960"/>
        <end position="1005"/>
    </location>
</feature>
<evidence type="ECO:0000259" key="12">
    <source>
        <dbReference type="PROSITE" id="PS50106"/>
    </source>
</evidence>
<dbReference type="Gene3D" id="2.60.40.150">
    <property type="entry name" value="C2 domain"/>
    <property type="match status" value="2"/>
</dbReference>
<feature type="compositionally biased region" description="Low complexity" evidence="10">
    <location>
        <begin position="13"/>
        <end position="27"/>
    </location>
</feature>
<dbReference type="CTD" id="393672"/>
<dbReference type="Proteomes" id="UP000515161">
    <property type="component" value="Unplaced"/>
</dbReference>
<feature type="compositionally biased region" description="Basic residues" evidence="10">
    <location>
        <begin position="528"/>
        <end position="537"/>
    </location>
</feature>
<accession>A0A6P8WBC5</accession>
<dbReference type="InterPro" id="IPR001478">
    <property type="entry name" value="PDZ"/>
</dbReference>
<keyword evidence="6" id="KW-0862">Zinc</keyword>
<dbReference type="SUPFAM" id="SSF49562">
    <property type="entry name" value="C2 domain (Calcium/lipid-binding domain, CaLB)"/>
    <property type="match status" value="2"/>
</dbReference>
<protein>
    <submittedName>
        <fullName evidence="16">Regulating synaptic membrane exocytosis protein 2 isoform X4</fullName>
    </submittedName>
</protein>
<dbReference type="GO" id="GO:0042734">
    <property type="term" value="C:presynaptic membrane"/>
    <property type="evidence" value="ECO:0007669"/>
    <property type="project" value="TreeGrafter"/>
</dbReference>
<keyword evidence="5" id="KW-0221">Differentiation</keyword>
<feature type="compositionally biased region" description="Basic and acidic residues" evidence="10">
    <location>
        <begin position="271"/>
        <end position="282"/>
    </location>
</feature>
<feature type="region of interest" description="Disordered" evidence="10">
    <location>
        <begin position="206"/>
        <end position="348"/>
    </location>
</feature>
<dbReference type="InterPro" id="IPR017455">
    <property type="entry name" value="Znf_FYVE-rel"/>
</dbReference>
<dbReference type="Gene3D" id="2.30.42.10">
    <property type="match status" value="1"/>
</dbReference>
<organism evidence="15 16">
    <name type="scientific">Gymnodraco acuticeps</name>
    <name type="common">Antarctic dragonfish</name>
    <dbReference type="NCBI Taxonomy" id="8218"/>
    <lineage>
        <taxon>Eukaryota</taxon>
        <taxon>Metazoa</taxon>
        <taxon>Chordata</taxon>
        <taxon>Craniata</taxon>
        <taxon>Vertebrata</taxon>
        <taxon>Euteleostomi</taxon>
        <taxon>Actinopterygii</taxon>
        <taxon>Neopterygii</taxon>
        <taxon>Teleostei</taxon>
        <taxon>Neoteleostei</taxon>
        <taxon>Acanthomorphata</taxon>
        <taxon>Eupercaria</taxon>
        <taxon>Perciformes</taxon>
        <taxon>Notothenioidei</taxon>
        <taxon>Bathydraconidae</taxon>
        <taxon>Gymnodraco</taxon>
    </lineage>
</organism>
<dbReference type="FunFam" id="2.30.42.10:FF:000003">
    <property type="entry name" value="Regulating synaptic membrane exocytosis protein 1, putative"/>
    <property type="match status" value="1"/>
</dbReference>
<evidence type="ECO:0000259" key="14">
    <source>
        <dbReference type="PROSITE" id="PS50916"/>
    </source>
</evidence>
<keyword evidence="7" id="KW-0770">Synapse</keyword>
<dbReference type="PROSITE" id="PS50004">
    <property type="entry name" value="C2"/>
    <property type="match status" value="2"/>
</dbReference>
<dbReference type="CDD" id="cd06714">
    <property type="entry name" value="PDZ_RIM-like"/>
    <property type="match status" value="1"/>
</dbReference>
<dbReference type="InterPro" id="IPR013083">
    <property type="entry name" value="Znf_RING/FYVE/PHD"/>
</dbReference>